<evidence type="ECO:0000259" key="3">
    <source>
        <dbReference type="Pfam" id="PF00561"/>
    </source>
</evidence>
<dbReference type="InterPro" id="IPR050960">
    <property type="entry name" value="AB_hydrolase_4_sf"/>
</dbReference>
<keyword evidence="5" id="KW-1185">Reference proteome</keyword>
<dbReference type="PANTHER" id="PTHR10794">
    <property type="entry name" value="ABHYDROLASE DOMAIN-CONTAINING PROTEIN"/>
    <property type="match status" value="1"/>
</dbReference>
<evidence type="ECO:0000256" key="1">
    <source>
        <dbReference type="ARBA" id="ARBA00010884"/>
    </source>
</evidence>
<dbReference type="Proteomes" id="UP000006790">
    <property type="component" value="Chromosome 7"/>
</dbReference>
<feature type="active site" description="Charge relay system" evidence="2">
    <location>
        <position position="241"/>
    </location>
</feature>
<dbReference type="RefSeq" id="XP_003647737.1">
    <property type="nucleotide sequence ID" value="XM_003647689.1"/>
</dbReference>
<dbReference type="OrthoDB" id="5954035at2759"/>
<feature type="domain" description="AB hydrolase-1" evidence="3">
    <location>
        <begin position="160"/>
        <end position="424"/>
    </location>
</feature>
<dbReference type="FunCoup" id="G8JVQ5">
    <property type="interactions" value="346"/>
</dbReference>
<gene>
    <name evidence="4" type="ordered locus">Ecym_7067</name>
</gene>
<dbReference type="PIRSF" id="PIRSF005211">
    <property type="entry name" value="Ab_hydro_YheT"/>
    <property type="match status" value="1"/>
</dbReference>
<dbReference type="KEGG" id="erc:Ecym_7067"/>
<dbReference type="EMBL" id="CP002503">
    <property type="protein sequence ID" value="AET40920.1"/>
    <property type="molecule type" value="Genomic_DNA"/>
</dbReference>
<organism evidence="4 5">
    <name type="scientific">Eremothecium cymbalariae (strain CBS 270.75 / DBVPG 7215 / KCTC 17166 / NRRL Y-17582)</name>
    <name type="common">Yeast</name>
    <dbReference type="NCBI Taxonomy" id="931890"/>
    <lineage>
        <taxon>Eukaryota</taxon>
        <taxon>Fungi</taxon>
        <taxon>Dikarya</taxon>
        <taxon>Ascomycota</taxon>
        <taxon>Saccharomycotina</taxon>
        <taxon>Saccharomycetes</taxon>
        <taxon>Saccharomycetales</taxon>
        <taxon>Saccharomycetaceae</taxon>
        <taxon>Eremothecium</taxon>
    </lineage>
</organism>
<evidence type="ECO:0000313" key="4">
    <source>
        <dbReference type="EMBL" id="AET40920.1"/>
    </source>
</evidence>
<dbReference type="GeneID" id="11472434"/>
<dbReference type="PANTHER" id="PTHR10794:SF44">
    <property type="entry name" value="MEDIUM-CHAIN FATTY ACID ETHYL ESTER SYNTHASE_ESTERASE 1-RELATED"/>
    <property type="match status" value="1"/>
</dbReference>
<dbReference type="GO" id="GO:0051792">
    <property type="term" value="P:medium-chain fatty acid biosynthetic process"/>
    <property type="evidence" value="ECO:0007669"/>
    <property type="project" value="TreeGrafter"/>
</dbReference>
<dbReference type="GO" id="GO:0051793">
    <property type="term" value="P:medium-chain fatty acid catabolic process"/>
    <property type="evidence" value="ECO:0007669"/>
    <property type="project" value="TreeGrafter"/>
</dbReference>
<dbReference type="InterPro" id="IPR000073">
    <property type="entry name" value="AB_hydrolase_1"/>
</dbReference>
<evidence type="ECO:0000313" key="5">
    <source>
        <dbReference type="Proteomes" id="UP000006790"/>
    </source>
</evidence>
<dbReference type="HOGENOM" id="CLU_032487_1_0_1"/>
<sequence length="447" mass="50403">MNLPIINPFNWGIRGTVSQHLWNNDRVSLTLKDSRIVTLDKFVNENVPGLKDGARFNLKPYLFTGILQTFYLGAADFSNKFTEFYGREIVHYSDGGVSAADWAMNEWKKSYALENTGQFNKQRFEEDAAKTHPDNWPRLHPRTRYLSEEELNEVHNDTRPLIVIQHGLAGGSHEPVIRCLVKDLMELGRFNVVVLAARGCARTKVTVKKLFDMVSTDDLREFIRREHERIPGRKIYGVGFSFGATLIANYLGEEGTDCPLSGVVCLSNPWNMAASSQKMENDFWSKKLFSKAIVNFLFRTVKANMAELEYNEKVDGPSFLGNHKKPSPHVFTNSNLEMAKNCSSVVEFDEIYAAPASGFKTALDYYKSGASLNRLGKIRVPTLVINSYDDPLTGHESIPIKEAEANSNILLCTTDLGGHLAYLDANDNSWVTQQITHFFDRLDALTV</sequence>
<dbReference type="InterPro" id="IPR029058">
    <property type="entry name" value="AB_hydrolase_fold"/>
</dbReference>
<dbReference type="OMA" id="HTMDIRE"/>
<dbReference type="GO" id="GO:0047372">
    <property type="term" value="F:monoacylglycerol lipase activity"/>
    <property type="evidence" value="ECO:0007669"/>
    <property type="project" value="TreeGrafter"/>
</dbReference>
<dbReference type="eggNOG" id="KOG1838">
    <property type="taxonomic scope" value="Eukaryota"/>
</dbReference>
<dbReference type="InterPro" id="IPR012020">
    <property type="entry name" value="ABHD4"/>
</dbReference>
<reference evidence="5" key="1">
    <citation type="journal article" date="2012" name="G3 (Bethesda)">
        <title>Pichia sorbitophila, an interspecies yeast hybrid reveals early steps of genome resolution following polyploidization.</title>
        <authorList>
            <person name="Leh Louis V."/>
            <person name="Despons L."/>
            <person name="Friedrich A."/>
            <person name="Martin T."/>
            <person name="Durrens P."/>
            <person name="Casaregola S."/>
            <person name="Neuveglise C."/>
            <person name="Fairhead C."/>
            <person name="Marck C."/>
            <person name="Cruz J.A."/>
            <person name="Straub M.L."/>
            <person name="Kugler V."/>
            <person name="Sacerdot C."/>
            <person name="Uzunov Z."/>
            <person name="Thierry A."/>
            <person name="Weiss S."/>
            <person name="Bleykasten C."/>
            <person name="De Montigny J."/>
            <person name="Jacques N."/>
            <person name="Jung P."/>
            <person name="Lemaire M."/>
            <person name="Mallet S."/>
            <person name="Morel G."/>
            <person name="Richard G.F."/>
            <person name="Sarkar A."/>
            <person name="Savel G."/>
            <person name="Schacherer J."/>
            <person name="Seret M.L."/>
            <person name="Talla E."/>
            <person name="Samson G."/>
            <person name="Jubin C."/>
            <person name="Poulain J."/>
            <person name="Vacherie B."/>
            <person name="Barbe V."/>
            <person name="Pelletier E."/>
            <person name="Sherman D.J."/>
            <person name="Westhof E."/>
            <person name="Weissenbach J."/>
            <person name="Baret P.V."/>
            <person name="Wincker P."/>
            <person name="Gaillardin C."/>
            <person name="Dujon B."/>
            <person name="Souciet J.L."/>
        </authorList>
    </citation>
    <scope>NUCLEOTIDE SEQUENCE [LARGE SCALE GENOMIC DNA]</scope>
    <source>
        <strain evidence="5">CBS 270.75 / DBVPG 7215 / KCTC 17166 / NRRL Y-17582</strain>
    </source>
</reference>
<dbReference type="AlphaFoldDB" id="G8JVQ5"/>
<dbReference type="Pfam" id="PF00561">
    <property type="entry name" value="Abhydrolase_1"/>
    <property type="match status" value="1"/>
</dbReference>
<accession>G8JVQ5</accession>
<name>G8JVQ5_ERECY</name>
<dbReference type="Gene3D" id="3.40.50.1820">
    <property type="entry name" value="alpha/beta hydrolase"/>
    <property type="match status" value="1"/>
</dbReference>
<evidence type="ECO:0000256" key="2">
    <source>
        <dbReference type="PIRSR" id="PIRSR005211-1"/>
    </source>
</evidence>
<comment type="similarity">
    <text evidence="1">Belongs to the AB hydrolase superfamily. AB hydrolase 4 family.</text>
</comment>
<proteinExistence type="inferred from homology"/>
<feature type="active site" description="Charge relay system" evidence="2">
    <location>
        <position position="390"/>
    </location>
</feature>
<dbReference type="InParanoid" id="G8JVQ5"/>
<dbReference type="GO" id="GO:0008126">
    <property type="term" value="F:acetylesterase activity"/>
    <property type="evidence" value="ECO:0007669"/>
    <property type="project" value="TreeGrafter"/>
</dbReference>
<protein>
    <recommendedName>
        <fullName evidence="3">AB hydrolase-1 domain-containing protein</fullName>
    </recommendedName>
</protein>
<dbReference type="SUPFAM" id="SSF53474">
    <property type="entry name" value="alpha/beta-Hydrolases"/>
    <property type="match status" value="1"/>
</dbReference>
<feature type="active site" description="Charge relay system" evidence="2">
    <location>
        <position position="419"/>
    </location>
</feature>